<dbReference type="GeneID" id="71999153"/>
<dbReference type="NCBIfam" id="NF003814">
    <property type="entry name" value="PRK05406.1-3"/>
    <property type="match status" value="1"/>
</dbReference>
<protein>
    <submittedName>
        <fullName evidence="1">LamB/YcsF family protein</fullName>
    </submittedName>
</protein>
<comment type="caution">
    <text evidence="1">The sequence shown here is derived from an EMBL/GenBank/DDBJ whole genome shotgun (WGS) entry which is preliminary data.</text>
</comment>
<dbReference type="Pfam" id="PF03746">
    <property type="entry name" value="LamB_YcsF"/>
    <property type="match status" value="1"/>
</dbReference>
<reference evidence="1 2" key="1">
    <citation type="journal article" date="2021" name="Environ. Microbiol.">
        <title>Gene family expansions and transcriptome signatures uncover fungal adaptations to wood decay.</title>
        <authorList>
            <person name="Hage H."/>
            <person name="Miyauchi S."/>
            <person name="Viragh M."/>
            <person name="Drula E."/>
            <person name="Min B."/>
            <person name="Chaduli D."/>
            <person name="Navarro D."/>
            <person name="Favel A."/>
            <person name="Norest M."/>
            <person name="Lesage-Meessen L."/>
            <person name="Balint B."/>
            <person name="Merenyi Z."/>
            <person name="de Eugenio L."/>
            <person name="Morin E."/>
            <person name="Martinez A.T."/>
            <person name="Baldrian P."/>
            <person name="Stursova M."/>
            <person name="Martinez M.J."/>
            <person name="Novotny C."/>
            <person name="Magnuson J.K."/>
            <person name="Spatafora J.W."/>
            <person name="Maurice S."/>
            <person name="Pangilinan J."/>
            <person name="Andreopoulos W."/>
            <person name="LaButti K."/>
            <person name="Hundley H."/>
            <person name="Na H."/>
            <person name="Kuo A."/>
            <person name="Barry K."/>
            <person name="Lipzen A."/>
            <person name="Henrissat B."/>
            <person name="Riley R."/>
            <person name="Ahrendt S."/>
            <person name="Nagy L.G."/>
            <person name="Grigoriev I.V."/>
            <person name="Martin F."/>
            <person name="Rosso M.N."/>
        </authorList>
    </citation>
    <scope>NUCLEOTIDE SEQUENCE [LARGE SCALE GENOMIC DNA]</scope>
    <source>
        <strain evidence="1 2">CIRM-BRFM 1785</strain>
    </source>
</reference>
<dbReference type="RefSeq" id="XP_047782077.1">
    <property type="nucleotide sequence ID" value="XM_047918421.1"/>
</dbReference>
<name>A0ABQ8KS11_9APHY</name>
<evidence type="ECO:0000313" key="2">
    <source>
        <dbReference type="Proteomes" id="UP000814176"/>
    </source>
</evidence>
<dbReference type="Gene3D" id="3.20.20.370">
    <property type="entry name" value="Glycoside hydrolase/deacetylase"/>
    <property type="match status" value="1"/>
</dbReference>
<dbReference type="Proteomes" id="UP000814176">
    <property type="component" value="Unassembled WGS sequence"/>
</dbReference>
<dbReference type="InterPro" id="IPR011330">
    <property type="entry name" value="Glyco_hydro/deAcase_b/a-brl"/>
</dbReference>
<dbReference type="SUPFAM" id="SSF88713">
    <property type="entry name" value="Glycoside hydrolase/deacetylase"/>
    <property type="match status" value="1"/>
</dbReference>
<accession>A0ABQ8KS11</accession>
<dbReference type="PANTHER" id="PTHR30292">
    <property type="entry name" value="UNCHARACTERIZED PROTEIN YBGL-RELATED"/>
    <property type="match status" value="1"/>
</dbReference>
<keyword evidence="2" id="KW-1185">Reference proteome</keyword>
<organism evidence="1 2">
    <name type="scientific">Rhodofomes roseus</name>
    <dbReference type="NCBI Taxonomy" id="34475"/>
    <lineage>
        <taxon>Eukaryota</taxon>
        <taxon>Fungi</taxon>
        <taxon>Dikarya</taxon>
        <taxon>Basidiomycota</taxon>
        <taxon>Agaricomycotina</taxon>
        <taxon>Agaricomycetes</taxon>
        <taxon>Polyporales</taxon>
        <taxon>Rhodofomes</taxon>
    </lineage>
</organism>
<dbReference type="PANTHER" id="PTHR30292:SF0">
    <property type="entry name" value="5-OXOPROLINASE SUBUNIT A"/>
    <property type="match status" value="1"/>
</dbReference>
<sequence>MRATVNCDMGEGFALYTIGDDESLMKTIHMANIACGFHASDFNIMNKTVLLAKENGVLVGAHPSLPDRQGWGRREMAIEPEELASCFIYQVGALTGFLTLHGVDLYHIKPHGAVYGMTARNMDLARAAVGVAKTFGVAYMGLAGTCHQAACEELGVPFITEWYADMEYAPDGKLLITKKHDPIPLDVIKARVSKMLSEGLVTTKDGTFLPLGTNIKNVSICCHSDTPGSVEIAHLVKAMVDEHNAHSGFKN</sequence>
<gene>
    <name evidence="1" type="ORF">C8Q71DRAFT_415627</name>
</gene>
<evidence type="ECO:0000313" key="1">
    <source>
        <dbReference type="EMBL" id="KAH9840611.1"/>
    </source>
</evidence>
<dbReference type="EMBL" id="JADCUA010000004">
    <property type="protein sequence ID" value="KAH9840611.1"/>
    <property type="molecule type" value="Genomic_DNA"/>
</dbReference>
<dbReference type="InterPro" id="IPR005501">
    <property type="entry name" value="LamB/YcsF/PxpA-like"/>
</dbReference>
<proteinExistence type="predicted"/>